<sequence>MNYAFVARAARGRTAPTTLLEIITLMDPQPRAVPPEPRFRPDLIFHVSRRGTSPPHFAIKITGVDFELALLIFECQYLHLLVERFEL</sequence>
<protein>
    <submittedName>
        <fullName evidence="1">Uncharacterized protein</fullName>
    </submittedName>
</protein>
<organism evidence="1 2">
    <name type="scientific">Eumeta variegata</name>
    <name type="common">Bagworm moth</name>
    <name type="synonym">Eumeta japonica</name>
    <dbReference type="NCBI Taxonomy" id="151549"/>
    <lineage>
        <taxon>Eukaryota</taxon>
        <taxon>Metazoa</taxon>
        <taxon>Ecdysozoa</taxon>
        <taxon>Arthropoda</taxon>
        <taxon>Hexapoda</taxon>
        <taxon>Insecta</taxon>
        <taxon>Pterygota</taxon>
        <taxon>Neoptera</taxon>
        <taxon>Endopterygota</taxon>
        <taxon>Lepidoptera</taxon>
        <taxon>Glossata</taxon>
        <taxon>Ditrysia</taxon>
        <taxon>Tineoidea</taxon>
        <taxon>Psychidae</taxon>
        <taxon>Oiketicinae</taxon>
        <taxon>Eumeta</taxon>
    </lineage>
</organism>
<dbReference type="Proteomes" id="UP000299102">
    <property type="component" value="Unassembled WGS sequence"/>
</dbReference>
<gene>
    <name evidence="1" type="ORF">EVAR_89770_1</name>
</gene>
<name>A0A4C1XF64_EUMVA</name>
<proteinExistence type="predicted"/>
<evidence type="ECO:0000313" key="2">
    <source>
        <dbReference type="Proteomes" id="UP000299102"/>
    </source>
</evidence>
<comment type="caution">
    <text evidence="1">The sequence shown here is derived from an EMBL/GenBank/DDBJ whole genome shotgun (WGS) entry which is preliminary data.</text>
</comment>
<keyword evidence="2" id="KW-1185">Reference proteome</keyword>
<accession>A0A4C1XF64</accession>
<dbReference type="EMBL" id="BGZK01000804">
    <property type="protein sequence ID" value="GBP61104.1"/>
    <property type="molecule type" value="Genomic_DNA"/>
</dbReference>
<reference evidence="1 2" key="1">
    <citation type="journal article" date="2019" name="Commun. Biol.">
        <title>The bagworm genome reveals a unique fibroin gene that provides high tensile strength.</title>
        <authorList>
            <person name="Kono N."/>
            <person name="Nakamura H."/>
            <person name="Ohtoshi R."/>
            <person name="Tomita M."/>
            <person name="Numata K."/>
            <person name="Arakawa K."/>
        </authorList>
    </citation>
    <scope>NUCLEOTIDE SEQUENCE [LARGE SCALE GENOMIC DNA]</scope>
</reference>
<evidence type="ECO:0000313" key="1">
    <source>
        <dbReference type="EMBL" id="GBP61104.1"/>
    </source>
</evidence>
<dbReference type="AlphaFoldDB" id="A0A4C1XF64"/>